<evidence type="ECO:0000313" key="2">
    <source>
        <dbReference type="EMBL" id="OBX78289.1"/>
    </source>
</evidence>
<protein>
    <submittedName>
        <fullName evidence="2">Uncharacterized protein</fullName>
    </submittedName>
</protein>
<sequence>MMVLNHMSYARAVLASALMIGVSLGVTGCNTFKQRVGDHSLDYTQTRRLAPIELPADAQTLPFTPLYQVPEVGTNTLKLANATGTRFDLPAPISSVRPQATSTQTANSR</sequence>
<proteinExistence type="predicted"/>
<dbReference type="AlphaFoldDB" id="A0A1B8QC23"/>
<name>A0A1B8QC23_9GAMM</name>
<gene>
    <name evidence="2" type="ORF">A9308_06780</name>
</gene>
<reference evidence="2 3" key="1">
    <citation type="submission" date="2016-06" db="EMBL/GenBank/DDBJ databases">
        <title>Draft genome of Moraxella atlantae CCUG 66109.</title>
        <authorList>
            <person name="Salva-Serra F."/>
            <person name="Engstrom-Jakobsson H."/>
            <person name="Thorell K."/>
            <person name="Gonzales-Siles L."/>
            <person name="Karlsson R."/>
            <person name="Boulund F."/>
            <person name="Engstrand L."/>
            <person name="Kristiansson E."/>
            <person name="Moore E."/>
        </authorList>
    </citation>
    <scope>NUCLEOTIDE SEQUENCE [LARGE SCALE GENOMIC DNA]</scope>
    <source>
        <strain evidence="2 3">CCUG 66109</strain>
    </source>
</reference>
<evidence type="ECO:0000313" key="3">
    <source>
        <dbReference type="Proteomes" id="UP000092508"/>
    </source>
</evidence>
<dbReference type="Proteomes" id="UP000092508">
    <property type="component" value="Unassembled WGS sequence"/>
</dbReference>
<dbReference type="STRING" id="34059.A9308_06780"/>
<organism evidence="2 3">
    <name type="scientific">Faucicola atlantae</name>
    <dbReference type="NCBI Taxonomy" id="34059"/>
    <lineage>
        <taxon>Bacteria</taxon>
        <taxon>Pseudomonadati</taxon>
        <taxon>Pseudomonadota</taxon>
        <taxon>Gammaproteobacteria</taxon>
        <taxon>Moraxellales</taxon>
        <taxon>Moraxellaceae</taxon>
        <taxon>Faucicola</taxon>
    </lineage>
</organism>
<feature type="compositionally biased region" description="Polar residues" evidence="1">
    <location>
        <begin position="96"/>
        <end position="109"/>
    </location>
</feature>
<accession>A0A1B8QC23</accession>
<dbReference type="EMBL" id="LZMZ01000018">
    <property type="protein sequence ID" value="OBX78289.1"/>
    <property type="molecule type" value="Genomic_DNA"/>
</dbReference>
<evidence type="ECO:0000256" key="1">
    <source>
        <dbReference type="SAM" id="MobiDB-lite"/>
    </source>
</evidence>
<comment type="caution">
    <text evidence="2">The sequence shown here is derived from an EMBL/GenBank/DDBJ whole genome shotgun (WGS) entry which is preliminary data.</text>
</comment>
<dbReference type="RefSeq" id="WP_067236737.1">
    <property type="nucleotide sequence ID" value="NZ_LZMZ01000018.1"/>
</dbReference>
<feature type="region of interest" description="Disordered" evidence="1">
    <location>
        <begin position="90"/>
        <end position="109"/>
    </location>
</feature>